<feature type="region of interest" description="Disordered" evidence="1">
    <location>
        <begin position="27"/>
        <end position="71"/>
    </location>
</feature>
<sequence length="108" mass="12493">MRQYLRALSRDRDGTFMTHALRLSPLAGRGRNARGTREFRVRGTLRESNCHRPRGDSPSPQPSPRKRGEGEEIKTLCGSSCEDRWCGRIGCRRAACAGPWRRDRRRRR</sequence>
<comment type="caution">
    <text evidence="2">The sequence shown here is derived from an EMBL/GenBank/DDBJ whole genome shotgun (WGS) entry which is preliminary data.</text>
</comment>
<organism evidence="2 3">
    <name type="scientific">Bradyrhizobium betae</name>
    <dbReference type="NCBI Taxonomy" id="244734"/>
    <lineage>
        <taxon>Bacteria</taxon>
        <taxon>Pseudomonadati</taxon>
        <taxon>Pseudomonadota</taxon>
        <taxon>Alphaproteobacteria</taxon>
        <taxon>Hyphomicrobiales</taxon>
        <taxon>Nitrobacteraceae</taxon>
        <taxon>Bradyrhizobium</taxon>
    </lineage>
</organism>
<evidence type="ECO:0000313" key="2">
    <source>
        <dbReference type="EMBL" id="RXT53533.1"/>
    </source>
</evidence>
<keyword evidence="3" id="KW-1185">Reference proteome</keyword>
<evidence type="ECO:0000256" key="1">
    <source>
        <dbReference type="SAM" id="MobiDB-lite"/>
    </source>
</evidence>
<feature type="compositionally biased region" description="Basic and acidic residues" evidence="1">
    <location>
        <begin position="35"/>
        <end position="55"/>
    </location>
</feature>
<name>A0A4Q1VQ27_9BRAD</name>
<proteinExistence type="predicted"/>
<protein>
    <submittedName>
        <fullName evidence="2">Uncharacterized protein</fullName>
    </submittedName>
</protein>
<gene>
    <name evidence="2" type="ORF">B5V03_02635</name>
</gene>
<evidence type="ECO:0000313" key="3">
    <source>
        <dbReference type="Proteomes" id="UP000290819"/>
    </source>
</evidence>
<accession>A0A4Q1VQ27</accession>
<dbReference type="OrthoDB" id="8255861at2"/>
<dbReference type="AlphaFoldDB" id="A0A4Q1VQ27"/>
<reference evidence="2 3" key="1">
    <citation type="submission" date="2017-03" db="EMBL/GenBank/DDBJ databases">
        <authorList>
            <person name="Safronova V.I."/>
            <person name="Sazanova A.L."/>
            <person name="Chirak E.R."/>
        </authorList>
    </citation>
    <scope>NUCLEOTIDE SEQUENCE [LARGE SCALE GENOMIC DNA]</scope>
    <source>
        <strain evidence="2 3">Opo-243</strain>
    </source>
</reference>
<dbReference type="EMBL" id="MZXW01000005">
    <property type="protein sequence ID" value="RXT53533.1"/>
    <property type="molecule type" value="Genomic_DNA"/>
</dbReference>
<dbReference type="Proteomes" id="UP000290819">
    <property type="component" value="Unassembled WGS sequence"/>
</dbReference>